<evidence type="ECO:0000256" key="1">
    <source>
        <dbReference type="SAM" id="MobiDB-lite"/>
    </source>
</evidence>
<comment type="caution">
    <text evidence="3">The sequence shown here is derived from an EMBL/GenBank/DDBJ whole genome shotgun (WGS) entry which is preliminary data.</text>
</comment>
<dbReference type="EMBL" id="JBFXLR010000016">
    <property type="protein sequence ID" value="KAL2852167.1"/>
    <property type="molecule type" value="Genomic_DNA"/>
</dbReference>
<feature type="transmembrane region" description="Helical" evidence="2">
    <location>
        <begin position="90"/>
        <end position="110"/>
    </location>
</feature>
<dbReference type="PANTHER" id="PTHR42083">
    <property type="entry name" value="MARVEL DOMAIN-CONTAINING PROTEIN"/>
    <property type="match status" value="1"/>
</dbReference>
<evidence type="ECO:0008006" key="5">
    <source>
        <dbReference type="Google" id="ProtNLM"/>
    </source>
</evidence>
<evidence type="ECO:0000313" key="4">
    <source>
        <dbReference type="Proteomes" id="UP001610444"/>
    </source>
</evidence>
<feature type="transmembrane region" description="Helical" evidence="2">
    <location>
        <begin position="171"/>
        <end position="194"/>
    </location>
</feature>
<reference evidence="3 4" key="1">
    <citation type="submission" date="2024-07" db="EMBL/GenBank/DDBJ databases">
        <title>Section-level genome sequencing and comparative genomics of Aspergillus sections Usti and Cavernicolus.</title>
        <authorList>
            <consortium name="Lawrence Berkeley National Laboratory"/>
            <person name="Nybo J.L."/>
            <person name="Vesth T.C."/>
            <person name="Theobald S."/>
            <person name="Frisvad J.C."/>
            <person name="Larsen T.O."/>
            <person name="Kjaerboelling I."/>
            <person name="Rothschild-Mancinelli K."/>
            <person name="Lyhne E.K."/>
            <person name="Kogle M.E."/>
            <person name="Barry K."/>
            <person name="Clum A."/>
            <person name="Na H."/>
            <person name="Ledsgaard L."/>
            <person name="Lin J."/>
            <person name="Lipzen A."/>
            <person name="Kuo A."/>
            <person name="Riley R."/>
            <person name="Mondo S."/>
            <person name="LaButti K."/>
            <person name="Haridas S."/>
            <person name="Pangalinan J."/>
            <person name="Salamov A.A."/>
            <person name="Simmons B.A."/>
            <person name="Magnuson J.K."/>
            <person name="Chen J."/>
            <person name="Drula E."/>
            <person name="Henrissat B."/>
            <person name="Wiebenga A."/>
            <person name="Lubbers R.J."/>
            <person name="Gomes A.C."/>
            <person name="Macurrencykelacurrency M.R."/>
            <person name="Stajich J."/>
            <person name="Grigoriev I.V."/>
            <person name="Mortensen U.H."/>
            <person name="De vries R.P."/>
            <person name="Baker S.E."/>
            <person name="Andersen M.R."/>
        </authorList>
    </citation>
    <scope>NUCLEOTIDE SEQUENCE [LARGE SCALE GENOMIC DNA]</scope>
    <source>
        <strain evidence="3 4">CBS 756.74</strain>
    </source>
</reference>
<sequence length="258" mass="28813">MWFVLFKIFRFGYSETKKYKAKKAQQQQQQAGTQFQQPPFPNAYFQNPHPTDLSRGPVPGGPESYAMDPLPIQTPPPSAPLSKRAKAKDLLSLILAIAQFAFGLAVIGLYSQDITAARNKGDSAPSRWVYAVVVGFLSTSSALVYLVLGWWWQKRSKSALAVRENLFLPLFAWETVLVILWLVVFGIFGEMYIGVYHVGGNDGGEAKVTRMRRAVWVVLTCLVMWAGSAGWKGLRWWKAKGRKESGEGDGMSSEKEMV</sequence>
<feature type="transmembrane region" description="Helical" evidence="2">
    <location>
        <begin position="130"/>
        <end position="151"/>
    </location>
</feature>
<keyword evidence="4" id="KW-1185">Reference proteome</keyword>
<keyword evidence="2" id="KW-1133">Transmembrane helix</keyword>
<feature type="region of interest" description="Disordered" evidence="1">
    <location>
        <begin position="22"/>
        <end position="70"/>
    </location>
</feature>
<organism evidence="3 4">
    <name type="scientific">Aspergillus pseudodeflectus</name>
    <dbReference type="NCBI Taxonomy" id="176178"/>
    <lineage>
        <taxon>Eukaryota</taxon>
        <taxon>Fungi</taxon>
        <taxon>Dikarya</taxon>
        <taxon>Ascomycota</taxon>
        <taxon>Pezizomycotina</taxon>
        <taxon>Eurotiomycetes</taxon>
        <taxon>Eurotiomycetidae</taxon>
        <taxon>Eurotiales</taxon>
        <taxon>Aspergillaceae</taxon>
        <taxon>Aspergillus</taxon>
        <taxon>Aspergillus subgen. Nidulantes</taxon>
    </lineage>
</organism>
<keyword evidence="2" id="KW-0812">Transmembrane</keyword>
<evidence type="ECO:0000256" key="2">
    <source>
        <dbReference type="SAM" id="Phobius"/>
    </source>
</evidence>
<dbReference type="PANTHER" id="PTHR42083:SF1">
    <property type="entry name" value="MARVEL DOMAIN-CONTAINING PROTEIN"/>
    <property type="match status" value="1"/>
</dbReference>
<dbReference type="GeneID" id="98160467"/>
<feature type="compositionally biased region" description="Low complexity" evidence="1">
    <location>
        <begin position="24"/>
        <end position="37"/>
    </location>
</feature>
<proteinExistence type="predicted"/>
<gene>
    <name evidence="3" type="ORF">BJX68DRAFT_265694</name>
</gene>
<dbReference type="Proteomes" id="UP001610444">
    <property type="component" value="Unassembled WGS sequence"/>
</dbReference>
<dbReference type="RefSeq" id="XP_070900170.1">
    <property type="nucleotide sequence ID" value="XM_071045303.1"/>
</dbReference>
<protein>
    <recommendedName>
        <fullName evidence="5">MARVEL domain-containing protein</fullName>
    </recommendedName>
</protein>
<accession>A0ABR4KJH7</accession>
<evidence type="ECO:0000313" key="3">
    <source>
        <dbReference type="EMBL" id="KAL2852167.1"/>
    </source>
</evidence>
<name>A0ABR4KJH7_9EURO</name>
<keyword evidence="2" id="KW-0472">Membrane</keyword>
<feature type="transmembrane region" description="Helical" evidence="2">
    <location>
        <begin position="214"/>
        <end position="234"/>
    </location>
</feature>